<gene>
    <name evidence="2" type="ORF">GCM10010923_13460</name>
</gene>
<sequence>MKRRSAIVSLAVAPFALSANPAAACMTNGPQPGISGGRIGLVRRMFQAWWRRDEAAFLSDYGPPAEFRSFDPSQGKEIRFSRDVSHGKALFGQLFLDPEIRREFVSITLVDNDIFVAINEESQPGVISSCGLVRTRHLFLVRFLRPQGSAVGNPLEIEYLGGKEGNVYNEVMHVT</sequence>
<evidence type="ECO:0000313" key="2">
    <source>
        <dbReference type="EMBL" id="GGA05097.1"/>
    </source>
</evidence>
<keyword evidence="1" id="KW-0732">Signal</keyword>
<evidence type="ECO:0008006" key="4">
    <source>
        <dbReference type="Google" id="ProtNLM"/>
    </source>
</evidence>
<comment type="caution">
    <text evidence="2">The sequence shown here is derived from an EMBL/GenBank/DDBJ whole genome shotgun (WGS) entry which is preliminary data.</text>
</comment>
<reference evidence="3" key="1">
    <citation type="journal article" date="2019" name="Int. J. Syst. Evol. Microbiol.">
        <title>The Global Catalogue of Microorganisms (GCM) 10K type strain sequencing project: providing services to taxonomists for standard genome sequencing and annotation.</title>
        <authorList>
            <consortium name="The Broad Institute Genomics Platform"/>
            <consortium name="The Broad Institute Genome Sequencing Center for Infectious Disease"/>
            <person name="Wu L."/>
            <person name="Ma J."/>
        </authorList>
    </citation>
    <scope>NUCLEOTIDE SEQUENCE [LARGE SCALE GENOMIC DNA]</scope>
    <source>
        <strain evidence="3">CGMCC 1.15297</strain>
    </source>
</reference>
<accession>A0ABQ1FAY5</accession>
<evidence type="ECO:0000256" key="1">
    <source>
        <dbReference type="SAM" id="SignalP"/>
    </source>
</evidence>
<evidence type="ECO:0000313" key="3">
    <source>
        <dbReference type="Proteomes" id="UP000603317"/>
    </source>
</evidence>
<keyword evidence="3" id="KW-1185">Reference proteome</keyword>
<dbReference type="Proteomes" id="UP000603317">
    <property type="component" value="Unassembled WGS sequence"/>
</dbReference>
<feature type="signal peptide" evidence="1">
    <location>
        <begin position="1"/>
        <end position="24"/>
    </location>
</feature>
<protein>
    <recommendedName>
        <fullName evidence="4">SnoaL-like domain-containing protein</fullName>
    </recommendedName>
</protein>
<dbReference type="RefSeq" id="WP_188641972.1">
    <property type="nucleotide sequence ID" value="NZ_BMID01000001.1"/>
</dbReference>
<name>A0ABQ1FAY5_9SPHN</name>
<proteinExistence type="predicted"/>
<dbReference type="EMBL" id="BMID01000001">
    <property type="protein sequence ID" value="GGA05097.1"/>
    <property type="molecule type" value="Genomic_DNA"/>
</dbReference>
<organism evidence="2 3">
    <name type="scientific">Blastomonas marina</name>
    <dbReference type="NCBI Taxonomy" id="1867408"/>
    <lineage>
        <taxon>Bacteria</taxon>
        <taxon>Pseudomonadati</taxon>
        <taxon>Pseudomonadota</taxon>
        <taxon>Alphaproteobacteria</taxon>
        <taxon>Sphingomonadales</taxon>
        <taxon>Sphingomonadaceae</taxon>
        <taxon>Blastomonas</taxon>
    </lineage>
</organism>
<feature type="chain" id="PRO_5045314468" description="SnoaL-like domain-containing protein" evidence="1">
    <location>
        <begin position="25"/>
        <end position="175"/>
    </location>
</feature>